<dbReference type="RefSeq" id="WP_280628305.1">
    <property type="nucleotide sequence ID" value="NZ_CP123492.1"/>
</dbReference>
<protein>
    <submittedName>
        <fullName evidence="1">Uncharacterized protein</fullName>
    </submittedName>
</protein>
<reference evidence="1" key="1">
    <citation type="submission" date="2023-04" db="EMBL/GenBank/DDBJ databases">
        <title>Genome dynamics across the evolutionary transition to endosymbiosis.</title>
        <authorList>
            <person name="Siozios S."/>
            <person name="Nadal-Jimenez P."/>
            <person name="Azagi T."/>
            <person name="Sprong H."/>
            <person name="Frost C.L."/>
            <person name="Parratt S.R."/>
            <person name="Taylor G."/>
            <person name="Brettell L."/>
            <person name="Lew K.C."/>
            <person name="Croft L."/>
            <person name="King K.C."/>
            <person name="Brockhurst M.A."/>
            <person name="Hypsa V."/>
            <person name="Novakova E."/>
            <person name="Darby A.C."/>
            <person name="Hurst G.D.D."/>
        </authorList>
    </citation>
    <scope>NUCLEOTIDE SEQUENCE</scope>
    <source>
        <strain evidence="1">AIh</strain>
        <plasmid evidence="1">paIh2</plasmid>
    </source>
</reference>
<gene>
    <name evidence="1" type="ORF">QE207_00880</name>
</gene>
<sequence length="57" mass="6403">MRKKTADFSKEILKMRNDGATYEAISKWLASEKGFVVSPAAVRAFVVKQETIKVAKK</sequence>
<name>A0AA95GFR1_9GAMM</name>
<dbReference type="AlphaFoldDB" id="A0AA95GFR1"/>
<proteinExistence type="predicted"/>
<dbReference type="EMBL" id="CP123492">
    <property type="protein sequence ID" value="WGL93866.1"/>
    <property type="molecule type" value="Genomic_DNA"/>
</dbReference>
<organism evidence="1 2">
    <name type="scientific">Arsenophonus nasoniae</name>
    <name type="common">son-killer infecting Nasonia vitripennis</name>
    <dbReference type="NCBI Taxonomy" id="638"/>
    <lineage>
        <taxon>Bacteria</taxon>
        <taxon>Pseudomonadati</taxon>
        <taxon>Pseudomonadota</taxon>
        <taxon>Gammaproteobacteria</taxon>
        <taxon>Enterobacterales</taxon>
        <taxon>Morganellaceae</taxon>
        <taxon>Arsenophonus</taxon>
    </lineage>
</organism>
<geneLocation type="plasmid" evidence="1 2">
    <name>paIh2</name>
</geneLocation>
<evidence type="ECO:0000313" key="1">
    <source>
        <dbReference type="EMBL" id="WGL93866.1"/>
    </source>
</evidence>
<evidence type="ECO:0000313" key="2">
    <source>
        <dbReference type="Proteomes" id="UP001177597"/>
    </source>
</evidence>
<accession>A0AA95GFR1</accession>
<dbReference type="Proteomes" id="UP001177597">
    <property type="component" value="Plasmid paIh2"/>
</dbReference>
<keyword evidence="1" id="KW-0614">Plasmid</keyword>